<feature type="non-terminal residue" evidence="3">
    <location>
        <position position="1"/>
    </location>
</feature>
<dbReference type="InterPro" id="IPR052020">
    <property type="entry name" value="Cyclic_di-GMP/3'3'-cGAMP_PDE"/>
</dbReference>
<evidence type="ECO:0000259" key="2">
    <source>
        <dbReference type="PROSITE" id="PS51832"/>
    </source>
</evidence>
<proteinExistence type="predicted"/>
<dbReference type="Gene3D" id="3.40.50.2300">
    <property type="match status" value="1"/>
</dbReference>
<name>X0TCR1_9ZZZZ</name>
<dbReference type="SMART" id="SM00448">
    <property type="entry name" value="REC"/>
    <property type="match status" value="1"/>
</dbReference>
<dbReference type="PANTHER" id="PTHR45228">
    <property type="entry name" value="CYCLIC DI-GMP PHOSPHODIESTERASE TM_0186-RELATED"/>
    <property type="match status" value="1"/>
</dbReference>
<dbReference type="EMBL" id="BARS01004964">
    <property type="protein sequence ID" value="GAF85106.1"/>
    <property type="molecule type" value="Genomic_DNA"/>
</dbReference>
<dbReference type="Gene3D" id="1.10.3210.10">
    <property type="entry name" value="Hypothetical protein af1432"/>
    <property type="match status" value="1"/>
</dbReference>
<protein>
    <recommendedName>
        <fullName evidence="4">Response regulatory domain-containing protein</fullName>
    </recommendedName>
</protein>
<organism evidence="3">
    <name type="scientific">marine sediment metagenome</name>
    <dbReference type="NCBI Taxonomy" id="412755"/>
    <lineage>
        <taxon>unclassified sequences</taxon>
        <taxon>metagenomes</taxon>
        <taxon>ecological metagenomes</taxon>
    </lineage>
</organism>
<dbReference type="Pfam" id="PF00072">
    <property type="entry name" value="Response_reg"/>
    <property type="match status" value="1"/>
</dbReference>
<gene>
    <name evidence="3" type="ORF">S01H1_09712</name>
</gene>
<feature type="domain" description="Response regulatory" evidence="1">
    <location>
        <begin position="1"/>
        <end position="108"/>
    </location>
</feature>
<evidence type="ECO:0008006" key="4">
    <source>
        <dbReference type="Google" id="ProtNLM"/>
    </source>
</evidence>
<dbReference type="SUPFAM" id="SSF52172">
    <property type="entry name" value="CheY-like"/>
    <property type="match status" value="1"/>
</dbReference>
<accession>X0TCR1</accession>
<dbReference type="Pfam" id="PF13487">
    <property type="entry name" value="HD_5"/>
    <property type="match status" value="1"/>
</dbReference>
<dbReference type="InterPro" id="IPR037522">
    <property type="entry name" value="HD_GYP_dom"/>
</dbReference>
<dbReference type="InterPro" id="IPR001789">
    <property type="entry name" value="Sig_transdc_resp-reg_receiver"/>
</dbReference>
<feature type="domain" description="HD-GYP" evidence="2">
    <location>
        <begin position="116"/>
        <end position="312"/>
    </location>
</feature>
<dbReference type="PROSITE" id="PS51832">
    <property type="entry name" value="HD_GYP"/>
    <property type="match status" value="1"/>
</dbReference>
<dbReference type="PROSITE" id="PS50110">
    <property type="entry name" value="RESPONSE_REGULATORY"/>
    <property type="match status" value="1"/>
</dbReference>
<sequence length="321" mass="35192">VRKILRHLFTSLDWETLEASNGPQALERARTRPPPHAIILDLDLAEINGYEVCRTLKSDDQFQLIPILVTTSLGNPEEKMRALEAGADDFLTKPINRAELTVRLRSLLRIHRFNQELIGAESVALALARAVAAKDGYAHSHLEKVASHSLALGRAMGLDVAELKILKYGAILHNVGKIAIPDAVLEKTGPLSPREMAMFQQHPRIGCDICAPLKPLKPVLPIIRHHKEHWDGTGYPDGLHGDEIPLGAQIVGIVDVYTALASNRPYRKAVSHAEAIASLREQGRQGWHNPELIERFAECLESENQGGHSAKSEAAAVSSPA</sequence>
<dbReference type="InterPro" id="IPR003607">
    <property type="entry name" value="HD/PDEase_dom"/>
</dbReference>
<comment type="caution">
    <text evidence="3">The sequence shown here is derived from an EMBL/GenBank/DDBJ whole genome shotgun (WGS) entry which is preliminary data.</text>
</comment>
<dbReference type="SUPFAM" id="SSF109604">
    <property type="entry name" value="HD-domain/PDEase-like"/>
    <property type="match status" value="1"/>
</dbReference>
<evidence type="ECO:0000259" key="1">
    <source>
        <dbReference type="PROSITE" id="PS50110"/>
    </source>
</evidence>
<reference evidence="3" key="1">
    <citation type="journal article" date="2014" name="Front. Microbiol.">
        <title>High frequency of phylogenetically diverse reductive dehalogenase-homologous genes in deep subseafloor sedimentary metagenomes.</title>
        <authorList>
            <person name="Kawai M."/>
            <person name="Futagami T."/>
            <person name="Toyoda A."/>
            <person name="Takaki Y."/>
            <person name="Nishi S."/>
            <person name="Hori S."/>
            <person name="Arai W."/>
            <person name="Tsubouchi T."/>
            <person name="Morono Y."/>
            <person name="Uchiyama I."/>
            <person name="Ito T."/>
            <person name="Fujiyama A."/>
            <person name="Inagaki F."/>
            <person name="Takami H."/>
        </authorList>
    </citation>
    <scope>NUCLEOTIDE SEQUENCE</scope>
    <source>
        <strain evidence="3">Expedition CK06-06</strain>
    </source>
</reference>
<evidence type="ECO:0000313" key="3">
    <source>
        <dbReference type="EMBL" id="GAF85106.1"/>
    </source>
</evidence>
<dbReference type="InterPro" id="IPR011006">
    <property type="entry name" value="CheY-like_superfamily"/>
</dbReference>
<dbReference type="CDD" id="cd00077">
    <property type="entry name" value="HDc"/>
    <property type="match status" value="1"/>
</dbReference>
<dbReference type="AlphaFoldDB" id="X0TCR1"/>
<dbReference type="GO" id="GO:0000160">
    <property type="term" value="P:phosphorelay signal transduction system"/>
    <property type="evidence" value="ECO:0007669"/>
    <property type="project" value="InterPro"/>
</dbReference>